<dbReference type="InterPro" id="IPR003004">
    <property type="entry name" value="GspF/PilC"/>
</dbReference>
<keyword evidence="6 7" id="KW-0472">Membrane</keyword>
<evidence type="ECO:0000259" key="8">
    <source>
        <dbReference type="Pfam" id="PF00482"/>
    </source>
</evidence>
<comment type="similarity">
    <text evidence="2">Belongs to the GSP F family.</text>
</comment>
<evidence type="ECO:0000256" key="1">
    <source>
        <dbReference type="ARBA" id="ARBA00004651"/>
    </source>
</evidence>
<dbReference type="Gene3D" id="1.20.81.30">
    <property type="entry name" value="Type II secretion system (T2SS), domain F"/>
    <property type="match status" value="2"/>
</dbReference>
<organism evidence="9 10">
    <name type="scientific">Hydrogenophaga luteola</name>
    <dbReference type="NCBI Taxonomy" id="1591122"/>
    <lineage>
        <taxon>Bacteria</taxon>
        <taxon>Pseudomonadati</taxon>
        <taxon>Pseudomonadota</taxon>
        <taxon>Betaproteobacteria</taxon>
        <taxon>Burkholderiales</taxon>
        <taxon>Comamonadaceae</taxon>
        <taxon>Hydrogenophaga</taxon>
    </lineage>
</organism>
<feature type="domain" description="Type II secretion system protein GspF" evidence="8">
    <location>
        <begin position="226"/>
        <end position="332"/>
    </location>
</feature>
<feature type="domain" description="Type II secretion system protein GspF" evidence="8">
    <location>
        <begin position="14"/>
        <end position="136"/>
    </location>
</feature>
<evidence type="ECO:0000256" key="2">
    <source>
        <dbReference type="ARBA" id="ARBA00005745"/>
    </source>
</evidence>
<dbReference type="InterPro" id="IPR018076">
    <property type="entry name" value="T2SS_GspF_dom"/>
</dbReference>
<feature type="transmembrane region" description="Helical" evidence="7">
    <location>
        <begin position="312"/>
        <end position="333"/>
    </location>
</feature>
<dbReference type="Pfam" id="PF00482">
    <property type="entry name" value="T2SSF"/>
    <property type="match status" value="2"/>
</dbReference>
<dbReference type="RefSeq" id="WP_382173385.1">
    <property type="nucleotide sequence ID" value="NZ_JBHRXX010000004.1"/>
</dbReference>
<evidence type="ECO:0000256" key="6">
    <source>
        <dbReference type="ARBA" id="ARBA00023136"/>
    </source>
</evidence>
<sequence length="340" mass="37966">MKQDQTLSETALLLEQLAAATRQRLPMPALVSRLAEGAQGQRHAPALAALAESLSRGQPLGEALQVWPHLGRSTLSAWLRAAEERGQLPDALAVLSGDVQLQARSNHKARMAWSWPSMVLLVTLAVAIIVSLYVIPQMRQAFESLGMSMPLPTWAYFYAFSFPLGLPVPLTLLALVTVVWLRFDRTDRSDRWLHRLRLDRDRWDVQAQLRLLPMVAADPPQAAAPEFLRYLVDTTPIPSVRRRLEQAQARMDQGATLAVALEQERLLPAAALAHLDVAARTHNMPAMTSLLTQQLHDRWTLASVRFERNLNLIVYLVAAWLALTLLIAVYLPIFKLGQAI</sequence>
<evidence type="ECO:0000256" key="7">
    <source>
        <dbReference type="SAM" id="Phobius"/>
    </source>
</evidence>
<feature type="transmembrane region" description="Helical" evidence="7">
    <location>
        <begin position="112"/>
        <end position="135"/>
    </location>
</feature>
<dbReference type="InterPro" id="IPR042094">
    <property type="entry name" value="T2SS_GspF_sf"/>
</dbReference>
<protein>
    <submittedName>
        <fullName evidence="9">Type II secretion system F family protein</fullName>
    </submittedName>
</protein>
<evidence type="ECO:0000313" key="10">
    <source>
        <dbReference type="Proteomes" id="UP001595729"/>
    </source>
</evidence>
<proteinExistence type="inferred from homology"/>
<comment type="subcellular location">
    <subcellularLocation>
        <location evidence="1">Cell membrane</location>
        <topology evidence="1">Multi-pass membrane protein</topology>
    </subcellularLocation>
</comment>
<accession>A0ABV7W3T6</accession>
<keyword evidence="5 7" id="KW-1133">Transmembrane helix</keyword>
<dbReference type="PANTHER" id="PTHR30012:SF0">
    <property type="entry name" value="TYPE II SECRETION SYSTEM PROTEIN F-RELATED"/>
    <property type="match status" value="1"/>
</dbReference>
<dbReference type="PANTHER" id="PTHR30012">
    <property type="entry name" value="GENERAL SECRETION PATHWAY PROTEIN"/>
    <property type="match status" value="1"/>
</dbReference>
<evidence type="ECO:0000313" key="9">
    <source>
        <dbReference type="EMBL" id="MFC3683888.1"/>
    </source>
</evidence>
<gene>
    <name evidence="9" type="ORF">ACFOPI_09805</name>
</gene>
<feature type="transmembrane region" description="Helical" evidence="7">
    <location>
        <begin position="155"/>
        <end position="181"/>
    </location>
</feature>
<evidence type="ECO:0000256" key="4">
    <source>
        <dbReference type="ARBA" id="ARBA00022692"/>
    </source>
</evidence>
<dbReference type="EMBL" id="JBHRXX010000004">
    <property type="protein sequence ID" value="MFC3683888.1"/>
    <property type="molecule type" value="Genomic_DNA"/>
</dbReference>
<evidence type="ECO:0000256" key="3">
    <source>
        <dbReference type="ARBA" id="ARBA00022475"/>
    </source>
</evidence>
<keyword evidence="10" id="KW-1185">Reference proteome</keyword>
<keyword evidence="3" id="KW-1003">Cell membrane</keyword>
<dbReference type="PRINTS" id="PR00812">
    <property type="entry name" value="BCTERIALGSPF"/>
</dbReference>
<name>A0ABV7W3T6_9BURK</name>
<comment type="caution">
    <text evidence="9">The sequence shown here is derived from an EMBL/GenBank/DDBJ whole genome shotgun (WGS) entry which is preliminary data.</text>
</comment>
<reference evidence="10" key="1">
    <citation type="journal article" date="2019" name="Int. J. Syst. Evol. Microbiol.">
        <title>The Global Catalogue of Microorganisms (GCM) 10K type strain sequencing project: providing services to taxonomists for standard genome sequencing and annotation.</title>
        <authorList>
            <consortium name="The Broad Institute Genomics Platform"/>
            <consortium name="The Broad Institute Genome Sequencing Center for Infectious Disease"/>
            <person name="Wu L."/>
            <person name="Ma J."/>
        </authorList>
    </citation>
    <scope>NUCLEOTIDE SEQUENCE [LARGE SCALE GENOMIC DNA]</scope>
    <source>
        <strain evidence="10">KCTC 42501</strain>
    </source>
</reference>
<dbReference type="Proteomes" id="UP001595729">
    <property type="component" value="Unassembled WGS sequence"/>
</dbReference>
<evidence type="ECO:0000256" key="5">
    <source>
        <dbReference type="ARBA" id="ARBA00022989"/>
    </source>
</evidence>
<keyword evidence="4 7" id="KW-0812">Transmembrane</keyword>